<evidence type="ECO:0000256" key="1">
    <source>
        <dbReference type="ARBA" id="ARBA00009995"/>
    </source>
</evidence>
<dbReference type="SUPFAM" id="SSF53756">
    <property type="entry name" value="UDP-Glycosyltransferase/glycogen phosphorylase"/>
    <property type="match status" value="1"/>
</dbReference>
<comment type="similarity">
    <text evidence="1">Belongs to the UDP-glycosyltransferase family.</text>
</comment>
<dbReference type="InterPro" id="IPR050271">
    <property type="entry name" value="UDP-glycosyltransferase"/>
</dbReference>
<dbReference type="InterPro" id="IPR002213">
    <property type="entry name" value="UDP_glucos_trans"/>
</dbReference>
<evidence type="ECO:0000256" key="4">
    <source>
        <dbReference type="ARBA" id="ARBA00022679"/>
    </source>
</evidence>
<dbReference type="EC" id="2.4.1.17" evidence="2"/>
<evidence type="ECO:0000313" key="7">
    <source>
        <dbReference type="EnsemblMetazoa" id="PPA40662.1"/>
    </source>
</evidence>
<evidence type="ECO:0000256" key="5">
    <source>
        <dbReference type="ARBA" id="ARBA00022729"/>
    </source>
</evidence>
<comment type="catalytic activity">
    <reaction evidence="6">
        <text>glucuronate acceptor + UDP-alpha-D-glucuronate = acceptor beta-D-glucuronoside + UDP + H(+)</text>
        <dbReference type="Rhea" id="RHEA:21032"/>
        <dbReference type="ChEBI" id="CHEBI:15378"/>
        <dbReference type="ChEBI" id="CHEBI:58052"/>
        <dbReference type="ChEBI" id="CHEBI:58223"/>
        <dbReference type="ChEBI" id="CHEBI:132367"/>
        <dbReference type="ChEBI" id="CHEBI:132368"/>
        <dbReference type="EC" id="2.4.1.17"/>
    </reaction>
</comment>
<name>A0A2A6C3I7_PRIPA</name>
<dbReference type="AlphaFoldDB" id="A0A2A6C3I7"/>
<keyword evidence="4" id="KW-0808">Transferase</keyword>
<keyword evidence="3" id="KW-0328">Glycosyltransferase</keyword>
<gene>
    <name evidence="7" type="primary">WBGene00279031</name>
</gene>
<dbReference type="PANTHER" id="PTHR48043:SF23">
    <property type="entry name" value="UDP-GLUCURONOSYLTRANSFERASE"/>
    <property type="match status" value="1"/>
</dbReference>
<dbReference type="PANTHER" id="PTHR48043">
    <property type="entry name" value="EG:EG0003.4 PROTEIN-RELATED"/>
    <property type="match status" value="1"/>
</dbReference>
<dbReference type="Proteomes" id="UP000005239">
    <property type="component" value="Unassembled WGS sequence"/>
</dbReference>
<evidence type="ECO:0000313" key="8">
    <source>
        <dbReference type="Proteomes" id="UP000005239"/>
    </source>
</evidence>
<protein>
    <recommendedName>
        <fullName evidence="2">glucuronosyltransferase</fullName>
        <ecNumber evidence="2">2.4.1.17</ecNumber>
    </recommendedName>
</protein>
<dbReference type="Pfam" id="PF00201">
    <property type="entry name" value="UDPGT"/>
    <property type="match status" value="1"/>
</dbReference>
<proteinExistence type="inferred from homology"/>
<reference evidence="8" key="1">
    <citation type="journal article" date="2008" name="Nat. Genet.">
        <title>The Pristionchus pacificus genome provides a unique perspective on nematode lifestyle and parasitism.</title>
        <authorList>
            <person name="Dieterich C."/>
            <person name="Clifton S.W."/>
            <person name="Schuster L.N."/>
            <person name="Chinwalla A."/>
            <person name="Delehaunty K."/>
            <person name="Dinkelacker I."/>
            <person name="Fulton L."/>
            <person name="Fulton R."/>
            <person name="Godfrey J."/>
            <person name="Minx P."/>
            <person name="Mitreva M."/>
            <person name="Roeseler W."/>
            <person name="Tian H."/>
            <person name="Witte H."/>
            <person name="Yang S.P."/>
            <person name="Wilson R.K."/>
            <person name="Sommer R.J."/>
        </authorList>
    </citation>
    <scope>NUCLEOTIDE SEQUENCE [LARGE SCALE GENOMIC DNA]</scope>
    <source>
        <strain evidence="8">PS312</strain>
    </source>
</reference>
<accession>A0A8R1YUF7</accession>
<keyword evidence="8" id="KW-1185">Reference proteome</keyword>
<dbReference type="GO" id="GO:0015020">
    <property type="term" value="F:glucuronosyltransferase activity"/>
    <property type="evidence" value="ECO:0007669"/>
    <property type="project" value="UniProtKB-EC"/>
</dbReference>
<keyword evidence="5" id="KW-0732">Signal</keyword>
<dbReference type="OrthoDB" id="5835829at2759"/>
<organism evidence="7 8">
    <name type="scientific">Pristionchus pacificus</name>
    <name type="common">Parasitic nematode worm</name>
    <dbReference type="NCBI Taxonomy" id="54126"/>
    <lineage>
        <taxon>Eukaryota</taxon>
        <taxon>Metazoa</taxon>
        <taxon>Ecdysozoa</taxon>
        <taxon>Nematoda</taxon>
        <taxon>Chromadorea</taxon>
        <taxon>Rhabditida</taxon>
        <taxon>Rhabditina</taxon>
        <taxon>Diplogasteromorpha</taxon>
        <taxon>Diplogasteroidea</taxon>
        <taxon>Neodiplogasteridae</taxon>
        <taxon>Pristionchus</taxon>
    </lineage>
</organism>
<dbReference type="EnsemblMetazoa" id="PPA40662.1">
    <property type="protein sequence ID" value="PPA40662.1"/>
    <property type="gene ID" value="WBGene00279031"/>
</dbReference>
<accession>A0A2A6C3I7</accession>
<dbReference type="CDD" id="cd03784">
    <property type="entry name" value="GT1_Gtf-like"/>
    <property type="match status" value="1"/>
</dbReference>
<sequence length="144" mass="16415">FHFYLQQKAQCSWQLIQKTIKDNQFPEVTFIWKYEDPRDSFSTNHSSKLKNVVISNWIPQVDLLGDANTVVFITHGGMASVQEAARHGITVICVTIFGEQSRNGGMIQFNGLAIVYGKFELHNGLKLADAIREVLENRKYAFHV</sequence>
<dbReference type="Gene3D" id="3.40.50.2000">
    <property type="entry name" value="Glycogen Phosphorylase B"/>
    <property type="match status" value="1"/>
</dbReference>
<evidence type="ECO:0000256" key="3">
    <source>
        <dbReference type="ARBA" id="ARBA00022676"/>
    </source>
</evidence>
<evidence type="ECO:0000256" key="6">
    <source>
        <dbReference type="ARBA" id="ARBA00047475"/>
    </source>
</evidence>
<evidence type="ECO:0000256" key="2">
    <source>
        <dbReference type="ARBA" id="ARBA00012544"/>
    </source>
</evidence>
<reference evidence="7" key="2">
    <citation type="submission" date="2022-06" db="UniProtKB">
        <authorList>
            <consortium name="EnsemblMetazoa"/>
        </authorList>
    </citation>
    <scope>IDENTIFICATION</scope>
    <source>
        <strain evidence="7">PS312</strain>
    </source>
</reference>